<comment type="caution">
    <text evidence="2">The sequence shown here is derived from an EMBL/GenBank/DDBJ whole genome shotgun (WGS) entry which is preliminary data.</text>
</comment>
<reference evidence="2 3" key="1">
    <citation type="submission" date="2018-03" db="EMBL/GenBank/DDBJ databases">
        <title>Draft genome sequence of Rohu Carp (Labeo rohita).</title>
        <authorList>
            <person name="Das P."/>
            <person name="Kushwaha B."/>
            <person name="Joshi C.G."/>
            <person name="Kumar D."/>
            <person name="Nagpure N.S."/>
            <person name="Sahoo L."/>
            <person name="Das S.P."/>
            <person name="Bit A."/>
            <person name="Patnaik S."/>
            <person name="Meher P.K."/>
            <person name="Jayasankar P."/>
            <person name="Koringa P.G."/>
            <person name="Patel N.V."/>
            <person name="Hinsu A.T."/>
            <person name="Kumar R."/>
            <person name="Pandey M."/>
            <person name="Agarwal S."/>
            <person name="Srivastava S."/>
            <person name="Singh M."/>
            <person name="Iquebal M.A."/>
            <person name="Jaiswal S."/>
            <person name="Angadi U.B."/>
            <person name="Kumar N."/>
            <person name="Raza M."/>
            <person name="Shah T.M."/>
            <person name="Rai A."/>
            <person name="Jena J.K."/>
        </authorList>
    </citation>
    <scope>NUCLEOTIDE SEQUENCE [LARGE SCALE GENOMIC DNA]</scope>
    <source>
        <strain evidence="2">DASCIFA01</strain>
        <tissue evidence="2">Testis</tissue>
    </source>
</reference>
<organism evidence="2 3">
    <name type="scientific">Labeo rohita</name>
    <name type="common">Indian major carp</name>
    <name type="synonym">Cyprinus rohita</name>
    <dbReference type="NCBI Taxonomy" id="84645"/>
    <lineage>
        <taxon>Eukaryota</taxon>
        <taxon>Metazoa</taxon>
        <taxon>Chordata</taxon>
        <taxon>Craniata</taxon>
        <taxon>Vertebrata</taxon>
        <taxon>Euteleostomi</taxon>
        <taxon>Actinopterygii</taxon>
        <taxon>Neopterygii</taxon>
        <taxon>Teleostei</taxon>
        <taxon>Ostariophysi</taxon>
        <taxon>Cypriniformes</taxon>
        <taxon>Cyprinidae</taxon>
        <taxon>Labeoninae</taxon>
        <taxon>Labeonini</taxon>
        <taxon>Labeo</taxon>
    </lineage>
</organism>
<accession>A0A498NQ21</accession>
<protein>
    <submittedName>
        <fullName evidence="2">Uncharacterized protein</fullName>
    </submittedName>
</protein>
<evidence type="ECO:0000313" key="2">
    <source>
        <dbReference type="EMBL" id="RXN33799.1"/>
    </source>
</evidence>
<feature type="compositionally biased region" description="Basic and acidic residues" evidence="1">
    <location>
        <begin position="1"/>
        <end position="14"/>
    </location>
</feature>
<sequence length="75" mass="8393">MVAIHRSDGHERASNKAFQTPASLPYPAIPECLPQERDDFPGLLRDVSFRAVGLQRRAEIPDLDALHQGPNKVFE</sequence>
<evidence type="ECO:0000313" key="3">
    <source>
        <dbReference type="Proteomes" id="UP000290572"/>
    </source>
</evidence>
<dbReference type="Proteomes" id="UP000290572">
    <property type="component" value="Unassembled WGS sequence"/>
</dbReference>
<feature type="region of interest" description="Disordered" evidence="1">
    <location>
        <begin position="1"/>
        <end position="24"/>
    </location>
</feature>
<gene>
    <name evidence="2" type="ORF">ROHU_015238</name>
</gene>
<dbReference type="AlphaFoldDB" id="A0A498NQ21"/>
<dbReference type="EMBL" id="QBIY01011237">
    <property type="protein sequence ID" value="RXN33799.1"/>
    <property type="molecule type" value="Genomic_DNA"/>
</dbReference>
<evidence type="ECO:0000256" key="1">
    <source>
        <dbReference type="SAM" id="MobiDB-lite"/>
    </source>
</evidence>
<proteinExistence type="predicted"/>
<name>A0A498NQ21_LABRO</name>
<keyword evidence="3" id="KW-1185">Reference proteome</keyword>